<gene>
    <name evidence="3" type="ORF">BA724_13295</name>
</gene>
<dbReference type="GO" id="GO:0016799">
    <property type="term" value="F:hydrolase activity, hydrolyzing N-glycosyl compounds"/>
    <property type="evidence" value="ECO:0007669"/>
    <property type="project" value="TreeGrafter"/>
</dbReference>
<evidence type="ECO:0000256" key="2">
    <source>
        <dbReference type="RuleBase" id="RU363015"/>
    </source>
</evidence>
<name>A0A1E7DJX7_9BACI</name>
<dbReference type="Pfam" id="PF03641">
    <property type="entry name" value="Lysine_decarbox"/>
    <property type="match status" value="1"/>
</dbReference>
<evidence type="ECO:0000313" key="4">
    <source>
        <dbReference type="Proteomes" id="UP000095658"/>
    </source>
</evidence>
<accession>A0A1E7DJX7</accession>
<keyword evidence="4" id="KW-1185">Reference proteome</keyword>
<dbReference type="NCBIfam" id="TIGR00730">
    <property type="entry name" value="Rossman fold protein, TIGR00730 family"/>
    <property type="match status" value="1"/>
</dbReference>
<dbReference type="PANTHER" id="PTHR31223">
    <property type="entry name" value="LOG FAMILY PROTEIN YJL055W"/>
    <property type="match status" value="1"/>
</dbReference>
<dbReference type="GO" id="GO:0009691">
    <property type="term" value="P:cytokinin biosynthetic process"/>
    <property type="evidence" value="ECO:0007669"/>
    <property type="project" value="UniProtKB-UniRule"/>
</dbReference>
<dbReference type="SUPFAM" id="SSF102405">
    <property type="entry name" value="MCP/YpsA-like"/>
    <property type="match status" value="1"/>
</dbReference>
<dbReference type="InterPro" id="IPR031100">
    <property type="entry name" value="LOG_fam"/>
</dbReference>
<evidence type="ECO:0000313" key="3">
    <source>
        <dbReference type="EMBL" id="OES43397.1"/>
    </source>
</evidence>
<dbReference type="AlphaFoldDB" id="A0A1E7DJX7"/>
<sequence length="193" mass="21114">MKRIAVFCGSADGASLEYKAGAALLGQTLAAQGIGLVYGGSSTGLMGTVADAVLQNGGEAIGVIPTLLEEREIAHTQLTELHIVRSMHERKAKMAELADAFIVLPGGAGTMEEFFEVFTWAQIGLHQKPIGLLNVARYFDPLVSFFDHMTDERFLPEQYRTMLLVDKSPERLIETFHSYTLPSVKTHETETTV</sequence>
<dbReference type="OrthoDB" id="9801098at2"/>
<organism evidence="3 4">
    <name type="scientific">Domibacillus iocasae</name>
    <dbReference type="NCBI Taxonomy" id="1714016"/>
    <lineage>
        <taxon>Bacteria</taxon>
        <taxon>Bacillati</taxon>
        <taxon>Bacillota</taxon>
        <taxon>Bacilli</taxon>
        <taxon>Bacillales</taxon>
        <taxon>Bacillaceae</taxon>
        <taxon>Domibacillus</taxon>
    </lineage>
</organism>
<keyword evidence="2" id="KW-0203">Cytokinin biosynthesis</keyword>
<proteinExistence type="inferred from homology"/>
<comment type="similarity">
    <text evidence="1 2">Belongs to the LOG family.</text>
</comment>
<dbReference type="InterPro" id="IPR005269">
    <property type="entry name" value="LOG"/>
</dbReference>
<dbReference type="GO" id="GO:0005829">
    <property type="term" value="C:cytosol"/>
    <property type="evidence" value="ECO:0007669"/>
    <property type="project" value="TreeGrafter"/>
</dbReference>
<dbReference type="Proteomes" id="UP000095658">
    <property type="component" value="Unassembled WGS sequence"/>
</dbReference>
<dbReference type="PANTHER" id="PTHR31223:SF70">
    <property type="entry name" value="LOG FAMILY PROTEIN YJL055W"/>
    <property type="match status" value="1"/>
</dbReference>
<comment type="caution">
    <text evidence="3">The sequence shown here is derived from an EMBL/GenBank/DDBJ whole genome shotgun (WGS) entry which is preliminary data.</text>
</comment>
<protein>
    <recommendedName>
        <fullName evidence="2">Cytokinin riboside 5'-monophosphate phosphoribohydrolase</fullName>
        <ecNumber evidence="2">3.2.2.n1</ecNumber>
    </recommendedName>
</protein>
<dbReference type="Gene3D" id="3.40.50.450">
    <property type="match status" value="1"/>
</dbReference>
<dbReference type="EMBL" id="MAMP01000025">
    <property type="protein sequence ID" value="OES43397.1"/>
    <property type="molecule type" value="Genomic_DNA"/>
</dbReference>
<dbReference type="EC" id="3.2.2.n1" evidence="2"/>
<evidence type="ECO:0000256" key="1">
    <source>
        <dbReference type="ARBA" id="ARBA00006763"/>
    </source>
</evidence>
<dbReference type="RefSeq" id="WP_069939835.1">
    <property type="nucleotide sequence ID" value="NZ_MAMP01000025.1"/>
</dbReference>
<reference evidence="3 4" key="1">
    <citation type="submission" date="2016-06" db="EMBL/GenBank/DDBJ databases">
        <title>Domibacillus iocasae genome sequencing.</title>
        <authorList>
            <person name="Verma A."/>
            <person name="Pal Y."/>
            <person name="Ojha A.K."/>
            <person name="Krishnamurthi S."/>
        </authorList>
    </citation>
    <scope>NUCLEOTIDE SEQUENCE [LARGE SCALE GENOMIC DNA]</scope>
    <source>
        <strain evidence="3 4">DSM 29979</strain>
    </source>
</reference>
<keyword evidence="2" id="KW-0378">Hydrolase</keyword>
<dbReference type="STRING" id="1714016.BA724_13295"/>